<evidence type="ECO:0000313" key="1">
    <source>
        <dbReference type="EMBL" id="KAG1899451.1"/>
    </source>
</evidence>
<organism evidence="1 2">
    <name type="scientific">Suillus fuscotomentosus</name>
    <dbReference type="NCBI Taxonomy" id="1912939"/>
    <lineage>
        <taxon>Eukaryota</taxon>
        <taxon>Fungi</taxon>
        <taxon>Dikarya</taxon>
        <taxon>Basidiomycota</taxon>
        <taxon>Agaricomycotina</taxon>
        <taxon>Agaricomycetes</taxon>
        <taxon>Agaricomycetidae</taxon>
        <taxon>Boletales</taxon>
        <taxon>Suillineae</taxon>
        <taxon>Suillaceae</taxon>
        <taxon>Suillus</taxon>
    </lineage>
</organism>
<proteinExistence type="predicted"/>
<keyword evidence="2" id="KW-1185">Reference proteome</keyword>
<dbReference type="GeneID" id="64656188"/>
<sequence>MPPPTKRQKQAKQQYASSSRCFDNGLIEDVFEVFLDPDYVPVSDAESEADSESDFNGALSFSLIDGNIGEVSDNESESDDEAAMEIVVEAEETVDYAEGCARRAAVSAQKFWANIMSSVSNINQCTDIHRKFDQDVFSGDTKPVKLPKRSMPTYSGTARTSTYLRKRKMREGAKNNMTITSFWARRLIAESAVRCRIPK</sequence>
<dbReference type="Proteomes" id="UP001195769">
    <property type="component" value="Unassembled WGS sequence"/>
</dbReference>
<evidence type="ECO:0000313" key="2">
    <source>
        <dbReference type="Proteomes" id="UP001195769"/>
    </source>
</evidence>
<name>A0AAD4E4B7_9AGAM</name>
<accession>A0AAD4E4B7</accession>
<dbReference type="RefSeq" id="XP_041225027.1">
    <property type="nucleotide sequence ID" value="XM_041361890.1"/>
</dbReference>
<protein>
    <submittedName>
        <fullName evidence="1">Uncharacterized protein</fullName>
    </submittedName>
</protein>
<dbReference type="EMBL" id="JABBWK010000032">
    <property type="protein sequence ID" value="KAG1899451.1"/>
    <property type="molecule type" value="Genomic_DNA"/>
</dbReference>
<comment type="caution">
    <text evidence="1">The sequence shown here is derived from an EMBL/GenBank/DDBJ whole genome shotgun (WGS) entry which is preliminary data.</text>
</comment>
<gene>
    <name evidence="1" type="ORF">F5891DRAFT_1038380</name>
</gene>
<dbReference type="AlphaFoldDB" id="A0AAD4E4B7"/>
<reference evidence="1" key="1">
    <citation type="journal article" date="2020" name="New Phytol.">
        <title>Comparative genomics reveals dynamic genome evolution in host specialist ectomycorrhizal fungi.</title>
        <authorList>
            <person name="Lofgren L.A."/>
            <person name="Nguyen N.H."/>
            <person name="Vilgalys R."/>
            <person name="Ruytinx J."/>
            <person name="Liao H.L."/>
            <person name="Branco S."/>
            <person name="Kuo A."/>
            <person name="LaButti K."/>
            <person name="Lipzen A."/>
            <person name="Andreopoulos W."/>
            <person name="Pangilinan J."/>
            <person name="Riley R."/>
            <person name="Hundley H."/>
            <person name="Na H."/>
            <person name="Barry K."/>
            <person name="Grigoriev I.V."/>
            <person name="Stajich J.E."/>
            <person name="Kennedy P.G."/>
        </authorList>
    </citation>
    <scope>NUCLEOTIDE SEQUENCE</scope>
    <source>
        <strain evidence="1">FC203</strain>
    </source>
</reference>